<dbReference type="EMBL" id="QGML01001729">
    <property type="protein sequence ID" value="TVY88443.1"/>
    <property type="molecule type" value="Genomic_DNA"/>
</dbReference>
<accession>A0A559M659</accession>
<feature type="compositionally biased region" description="Polar residues" evidence="1">
    <location>
        <begin position="18"/>
        <end position="34"/>
    </location>
</feature>
<feature type="compositionally biased region" description="Pro residues" evidence="1">
    <location>
        <begin position="35"/>
        <end position="44"/>
    </location>
</feature>
<comment type="caution">
    <text evidence="2">The sequence shown here is derived from an EMBL/GenBank/DDBJ whole genome shotgun (WGS) entry which is preliminary data.</text>
</comment>
<name>A0A559M659_9HELO</name>
<dbReference type="AlphaFoldDB" id="A0A559M659"/>
<proteinExistence type="predicted"/>
<evidence type="ECO:0000256" key="1">
    <source>
        <dbReference type="SAM" id="MobiDB-lite"/>
    </source>
</evidence>
<organism evidence="2 3">
    <name type="scientific">Lachnellula willkommii</name>
    <dbReference type="NCBI Taxonomy" id="215461"/>
    <lineage>
        <taxon>Eukaryota</taxon>
        <taxon>Fungi</taxon>
        <taxon>Dikarya</taxon>
        <taxon>Ascomycota</taxon>
        <taxon>Pezizomycotina</taxon>
        <taxon>Leotiomycetes</taxon>
        <taxon>Helotiales</taxon>
        <taxon>Lachnaceae</taxon>
        <taxon>Lachnellula</taxon>
    </lineage>
</organism>
<keyword evidence="3" id="KW-1185">Reference proteome</keyword>
<gene>
    <name evidence="2" type="ORF">LAWI1_G006100</name>
</gene>
<evidence type="ECO:0000313" key="3">
    <source>
        <dbReference type="Proteomes" id="UP000315522"/>
    </source>
</evidence>
<sequence>MSLLHNIIRRLSGKQDATESPNANLSAEVSQSPPNIYPVFPPAPPRDLIENRDEHIKELRKRKFAAPEGEMEDKPLFVLYRLYEHILLDNNIGMRNEIEAFWWTKIPVSEIPDPQHDSESERYAVLSCIPALLVESFNQRIEMGLRREAHSFMSQEERDTWAATPKILETLPAWTAKVAPIKNMLYIPHYMAGNEQLDTLDDRRASPPFKEKNILIWHPHIHFM</sequence>
<feature type="region of interest" description="Disordered" evidence="1">
    <location>
        <begin position="14"/>
        <end position="44"/>
    </location>
</feature>
<evidence type="ECO:0000313" key="2">
    <source>
        <dbReference type="EMBL" id="TVY88443.1"/>
    </source>
</evidence>
<protein>
    <submittedName>
        <fullName evidence="2">Uncharacterized protein</fullName>
    </submittedName>
</protein>
<reference evidence="2 3" key="1">
    <citation type="submission" date="2018-05" db="EMBL/GenBank/DDBJ databases">
        <title>Genome sequencing and assembly of the regulated plant pathogen Lachnellula willkommii and related sister species for the development of diagnostic species identification markers.</title>
        <authorList>
            <person name="Giroux E."/>
            <person name="Bilodeau G."/>
        </authorList>
    </citation>
    <scope>NUCLEOTIDE SEQUENCE [LARGE SCALE GENOMIC DNA]</scope>
    <source>
        <strain evidence="2 3">CBS 172.35</strain>
    </source>
</reference>
<dbReference type="Proteomes" id="UP000315522">
    <property type="component" value="Unassembled WGS sequence"/>
</dbReference>